<evidence type="ECO:0000313" key="3">
    <source>
        <dbReference type="Proteomes" id="UP000832011"/>
    </source>
</evidence>
<dbReference type="SUPFAM" id="SSF110087">
    <property type="entry name" value="DR1885-like metal-binding protein"/>
    <property type="match status" value="1"/>
</dbReference>
<dbReference type="Gene3D" id="2.60.40.1890">
    <property type="entry name" value="PCu(A)C copper chaperone"/>
    <property type="match status" value="1"/>
</dbReference>
<dbReference type="InterPro" id="IPR058248">
    <property type="entry name" value="Lxx211020-like"/>
</dbReference>
<sequence>MLKSLSILALMALSTSALADIHASQAWSRFTAPSVPTGVVFMQLHNAGPQADALVSASSPVAKKVEIHNHINDKGVMRMRQVAKVDVPAGQSVSLQPGGYHVMLIGLKKPLKLNDTFPVTLKYQSGKTQKITATVNNGVGEQEHHMNH</sequence>
<keyword evidence="3" id="KW-1185">Reference proteome</keyword>
<feature type="signal peptide" evidence="1">
    <location>
        <begin position="1"/>
        <end position="19"/>
    </location>
</feature>
<reference evidence="2 3" key="1">
    <citation type="journal article" date="2022" name="Res Sq">
        <title>Evolution of multicellular longitudinally dividing oral cavity symbionts (Neisseriaceae).</title>
        <authorList>
            <person name="Nyongesa S."/>
            <person name="Weber P."/>
            <person name="Bernet E."/>
            <person name="Pullido F."/>
            <person name="Nieckarz M."/>
            <person name="Delaby M."/>
            <person name="Nieves C."/>
            <person name="Viehboeck T."/>
            <person name="Krause N."/>
            <person name="Rivera-Millot A."/>
            <person name="Nakamura A."/>
            <person name="Vischer N."/>
            <person name="VanNieuwenhze M."/>
            <person name="Brun Y."/>
            <person name="Cava F."/>
            <person name="Bulgheresi S."/>
            <person name="Veyrier F."/>
        </authorList>
    </citation>
    <scope>NUCLEOTIDE SEQUENCE [LARGE SCALE GENOMIC DNA]</scope>
    <source>
        <strain evidence="2 3">SN4</strain>
    </source>
</reference>
<keyword evidence="1" id="KW-0732">Signal</keyword>
<dbReference type="PANTHER" id="PTHR36302">
    <property type="entry name" value="BLR7088 PROTEIN"/>
    <property type="match status" value="1"/>
</dbReference>
<organism evidence="2 3">
    <name type="scientific">Vitreoscilla massiliensis</name>
    <dbReference type="NCBI Taxonomy" id="1689272"/>
    <lineage>
        <taxon>Bacteria</taxon>
        <taxon>Pseudomonadati</taxon>
        <taxon>Pseudomonadota</taxon>
        <taxon>Betaproteobacteria</taxon>
        <taxon>Neisseriales</taxon>
        <taxon>Neisseriaceae</taxon>
        <taxon>Vitreoscilla</taxon>
    </lineage>
</organism>
<dbReference type="InterPro" id="IPR007410">
    <property type="entry name" value="LpqE-like"/>
</dbReference>
<gene>
    <name evidence="2" type="ORF">LVJ82_16100</name>
</gene>
<evidence type="ECO:0000313" key="2">
    <source>
        <dbReference type="EMBL" id="UOO88949.1"/>
    </source>
</evidence>
<dbReference type="EMBL" id="CP091511">
    <property type="protein sequence ID" value="UOO88949.1"/>
    <property type="molecule type" value="Genomic_DNA"/>
</dbReference>
<dbReference type="Proteomes" id="UP000832011">
    <property type="component" value="Chromosome"/>
</dbReference>
<evidence type="ECO:0000256" key="1">
    <source>
        <dbReference type="SAM" id="SignalP"/>
    </source>
</evidence>
<proteinExistence type="predicted"/>
<accession>A0ABY4E0B7</accession>
<feature type="chain" id="PRO_5046643036" evidence="1">
    <location>
        <begin position="20"/>
        <end position="148"/>
    </location>
</feature>
<name>A0ABY4E0B7_9NEIS</name>
<dbReference type="InterPro" id="IPR036182">
    <property type="entry name" value="PCuAC_sf"/>
</dbReference>
<protein>
    <submittedName>
        <fullName evidence="2">Copper chaperone PCu(A)C</fullName>
    </submittedName>
</protein>
<dbReference type="RefSeq" id="WP_058357371.1">
    <property type="nucleotide sequence ID" value="NZ_CABKVG010000010.1"/>
</dbReference>
<dbReference type="PANTHER" id="PTHR36302:SF1">
    <property type="entry name" value="COPPER CHAPERONE PCU(A)C"/>
    <property type="match status" value="1"/>
</dbReference>
<dbReference type="Pfam" id="PF04314">
    <property type="entry name" value="PCuAC"/>
    <property type="match status" value="1"/>
</dbReference>